<dbReference type="PANTHER" id="PTHR46033:SF32">
    <property type="entry name" value="EXPRESSED PROTEIN"/>
    <property type="match status" value="1"/>
</dbReference>
<reference evidence="3" key="1">
    <citation type="submission" date="2023-07" db="EMBL/GenBank/DDBJ databases">
        <title>A chromosome-level genome assembly of Lolium multiflorum.</title>
        <authorList>
            <person name="Chen Y."/>
            <person name="Copetti D."/>
            <person name="Kolliker R."/>
            <person name="Studer B."/>
        </authorList>
    </citation>
    <scope>NUCLEOTIDE SEQUENCE</scope>
    <source>
        <strain evidence="3">02402/16</strain>
        <tissue evidence="3">Leaf</tissue>
    </source>
</reference>
<dbReference type="EMBL" id="JAUUTY010000401">
    <property type="protein sequence ID" value="KAK1601538.1"/>
    <property type="molecule type" value="Genomic_DNA"/>
</dbReference>
<dbReference type="Proteomes" id="UP001231189">
    <property type="component" value="Unassembled WGS sequence"/>
</dbReference>
<organism evidence="3 4">
    <name type="scientific">Lolium multiflorum</name>
    <name type="common">Italian ryegrass</name>
    <name type="synonym">Lolium perenne subsp. multiflorum</name>
    <dbReference type="NCBI Taxonomy" id="4521"/>
    <lineage>
        <taxon>Eukaryota</taxon>
        <taxon>Viridiplantae</taxon>
        <taxon>Streptophyta</taxon>
        <taxon>Embryophyta</taxon>
        <taxon>Tracheophyta</taxon>
        <taxon>Spermatophyta</taxon>
        <taxon>Magnoliopsida</taxon>
        <taxon>Liliopsida</taxon>
        <taxon>Poales</taxon>
        <taxon>Poaceae</taxon>
        <taxon>BOP clade</taxon>
        <taxon>Pooideae</taxon>
        <taxon>Poodae</taxon>
        <taxon>Poeae</taxon>
        <taxon>Poeae Chloroplast Group 2 (Poeae type)</taxon>
        <taxon>Loliodinae</taxon>
        <taxon>Loliinae</taxon>
        <taxon>Lolium</taxon>
    </lineage>
</organism>
<dbReference type="GO" id="GO:0010073">
    <property type="term" value="P:meristem maintenance"/>
    <property type="evidence" value="ECO:0007669"/>
    <property type="project" value="InterPro"/>
</dbReference>
<gene>
    <name evidence="3" type="ORF">QYE76_007920</name>
</gene>
<feature type="compositionally biased region" description="Low complexity" evidence="1">
    <location>
        <begin position="573"/>
        <end position="584"/>
    </location>
</feature>
<protein>
    <recommendedName>
        <fullName evidence="2">Aminotransferase-like plant mobile domain-containing protein</fullName>
    </recommendedName>
</protein>
<dbReference type="PANTHER" id="PTHR46033">
    <property type="entry name" value="PROTEIN MAIN-LIKE 2"/>
    <property type="match status" value="1"/>
</dbReference>
<feature type="domain" description="Aminotransferase-like plant mobile" evidence="2">
    <location>
        <begin position="95"/>
        <end position="456"/>
    </location>
</feature>
<dbReference type="InterPro" id="IPR019557">
    <property type="entry name" value="AminoTfrase-like_pln_mobile"/>
</dbReference>
<dbReference type="InterPro" id="IPR044824">
    <property type="entry name" value="MAIN-like"/>
</dbReference>
<accession>A0AAD8QF77</accession>
<dbReference type="AlphaFoldDB" id="A0AAD8QF77"/>
<name>A0AAD8QF77_LOLMU</name>
<sequence length="748" mass="82474">MAGGEQEQLLVHESSVPVISGVHPSCPTVRLAHFLHPRAGDAHRPALPSPPRNTGPLLADGLQVEFKGWAESPILWRRWVDKLRPLYERRWRTAGILDAILATTCRVRRDHCTMLQLAAIWSAETNTFLFPWGEATVTLEDVAVLGGLPLLGRAVRAPLDDATCGDVEALQAVRFALYRSKSRKPDHPAWAMRFLEPSPGEGPAARNGEAARLLEHGAFLAMWLSLFVLPAPPFDVIRADVLPVAAMLARGECVALAPAALASIYSDLSALNRYMNLDKRYQPFVAWAPLHILQLWVWARFPELRPEMAITARSQPWAARWHEVHKEIDPMYLHAVFMSPREFECRPYGSSSFAPPPEKACSWVHGRDIARSKQLQSFAQCLRACELVGMRSIEQYNPHRVARQLGFDQDVPGSVARVNSNWEIAWGTYMMEPRNFAFIVPQYMLGVTIEYAQWWEPYSSACATAVANSAKLKELRALNSSTEHGEVAHNHLVKGAVSTTSSKATRSAAVAREQSSLEDIMVISDDESDELVVKEHELGAMEIEGNVEANKDASDPNKQSGLHLEDCAVVNRKSSGNNKMSSSNPVDANPELPKGALSTTSSKASGSAAPLQSSLEDIVMISDDESDELVGEEHEVGATPIEGNNKMSSGNLVDANPELPRRAVSTNTLYYLKPFGRVKDAKDGDAAGTNRNKGAYLPRREVGTREMIEEASAARETENVVLQKTIDSLKKEIAEAQARLRDRNPSKV</sequence>
<evidence type="ECO:0000313" key="4">
    <source>
        <dbReference type="Proteomes" id="UP001231189"/>
    </source>
</evidence>
<feature type="compositionally biased region" description="Low complexity" evidence="1">
    <location>
        <begin position="594"/>
        <end position="609"/>
    </location>
</feature>
<keyword evidence="4" id="KW-1185">Reference proteome</keyword>
<proteinExistence type="predicted"/>
<evidence type="ECO:0000256" key="1">
    <source>
        <dbReference type="SAM" id="MobiDB-lite"/>
    </source>
</evidence>
<feature type="region of interest" description="Disordered" evidence="1">
    <location>
        <begin position="573"/>
        <end position="612"/>
    </location>
</feature>
<evidence type="ECO:0000313" key="3">
    <source>
        <dbReference type="EMBL" id="KAK1601538.1"/>
    </source>
</evidence>
<comment type="caution">
    <text evidence="3">The sequence shown here is derived from an EMBL/GenBank/DDBJ whole genome shotgun (WGS) entry which is preliminary data.</text>
</comment>
<dbReference type="Pfam" id="PF10536">
    <property type="entry name" value="PMD"/>
    <property type="match status" value="1"/>
</dbReference>
<evidence type="ECO:0000259" key="2">
    <source>
        <dbReference type="Pfam" id="PF10536"/>
    </source>
</evidence>